<feature type="compositionally biased region" description="Basic residues" evidence="1">
    <location>
        <begin position="260"/>
        <end position="276"/>
    </location>
</feature>
<evidence type="ECO:0000313" key="3">
    <source>
        <dbReference type="Proteomes" id="UP000218209"/>
    </source>
</evidence>
<keyword evidence="3" id="KW-1185">Reference proteome</keyword>
<feature type="region of interest" description="Disordered" evidence="1">
    <location>
        <begin position="107"/>
        <end position="127"/>
    </location>
</feature>
<evidence type="ECO:0008006" key="4">
    <source>
        <dbReference type="Google" id="ProtNLM"/>
    </source>
</evidence>
<reference evidence="2 3" key="1">
    <citation type="submission" date="2017-03" db="EMBL/GenBank/DDBJ databases">
        <title>WGS assembly of Porphyra umbilicalis.</title>
        <authorList>
            <person name="Brawley S.H."/>
            <person name="Blouin N.A."/>
            <person name="Ficko-Blean E."/>
            <person name="Wheeler G.L."/>
            <person name="Lohr M."/>
            <person name="Goodson H.V."/>
            <person name="Jenkins J.W."/>
            <person name="Blaby-Haas C.E."/>
            <person name="Helliwell K.E."/>
            <person name="Chan C."/>
            <person name="Marriage T."/>
            <person name="Bhattacharya D."/>
            <person name="Klein A.S."/>
            <person name="Badis Y."/>
            <person name="Brodie J."/>
            <person name="Cao Y."/>
            <person name="Collen J."/>
            <person name="Dittami S.M."/>
            <person name="Gachon C.M."/>
            <person name="Green B.R."/>
            <person name="Karpowicz S."/>
            <person name="Kim J.W."/>
            <person name="Kudahl U."/>
            <person name="Lin S."/>
            <person name="Michel G."/>
            <person name="Mittag M."/>
            <person name="Olson B.J."/>
            <person name="Pangilinan J."/>
            <person name="Peng Y."/>
            <person name="Qiu H."/>
            <person name="Shu S."/>
            <person name="Singer J.T."/>
            <person name="Smith A.G."/>
            <person name="Sprecher B.N."/>
            <person name="Wagner V."/>
            <person name="Wang W."/>
            <person name="Wang Z.-Y."/>
            <person name="Yan J."/>
            <person name="Yarish C."/>
            <person name="Zoeuner-Riek S."/>
            <person name="Zhuang Y."/>
            <person name="Zou Y."/>
            <person name="Lindquist E.A."/>
            <person name="Grimwood J."/>
            <person name="Barry K."/>
            <person name="Rokhsar D.S."/>
            <person name="Schmutz J."/>
            <person name="Stiller J.W."/>
            <person name="Grossman A.R."/>
            <person name="Prochnik S.E."/>
        </authorList>
    </citation>
    <scope>NUCLEOTIDE SEQUENCE [LARGE SCALE GENOMIC DNA]</scope>
    <source>
        <strain evidence="2">4086291</strain>
    </source>
</reference>
<dbReference type="EMBL" id="KV918951">
    <property type="protein sequence ID" value="OSX74330.1"/>
    <property type="molecule type" value="Genomic_DNA"/>
</dbReference>
<evidence type="ECO:0000313" key="2">
    <source>
        <dbReference type="EMBL" id="OSX74330.1"/>
    </source>
</evidence>
<dbReference type="Proteomes" id="UP000218209">
    <property type="component" value="Unassembled WGS sequence"/>
</dbReference>
<protein>
    <recommendedName>
        <fullName evidence="4">BZIP domain-containing protein</fullName>
    </recommendedName>
</protein>
<organism evidence="2 3">
    <name type="scientific">Porphyra umbilicalis</name>
    <name type="common">Purple laver</name>
    <name type="synonym">Red alga</name>
    <dbReference type="NCBI Taxonomy" id="2786"/>
    <lineage>
        <taxon>Eukaryota</taxon>
        <taxon>Rhodophyta</taxon>
        <taxon>Bangiophyceae</taxon>
        <taxon>Bangiales</taxon>
        <taxon>Bangiaceae</taxon>
        <taxon>Porphyra</taxon>
    </lineage>
</organism>
<proteinExistence type="predicted"/>
<accession>A0A1X6P0P4</accession>
<dbReference type="AlphaFoldDB" id="A0A1X6P0P4"/>
<name>A0A1X6P0P4_PORUM</name>
<evidence type="ECO:0000256" key="1">
    <source>
        <dbReference type="SAM" id="MobiDB-lite"/>
    </source>
</evidence>
<feature type="region of interest" description="Disordered" evidence="1">
    <location>
        <begin position="217"/>
        <end position="315"/>
    </location>
</feature>
<feature type="compositionally biased region" description="Low complexity" evidence="1">
    <location>
        <begin position="107"/>
        <end position="122"/>
    </location>
</feature>
<sequence length="315" mass="31257">MLLVPTACTPDRAAVLGVTVTLHALPAGGGGSLGRGGSLGTLGRWVLWPATGVLAYACATDGGGAVLFSVHRPRERTYVASVLGRPTVPGGDPTLLTRLSSLLVRVTSDGGTPPQGAPAGAPGNPPPSPLVAARRFFAAQVGTFGVAAAAATADVALPGVDLAAAGPPRPAVSATILRMEVGSASVVAHLRAAALASAGVHPGGSASARRGGWGCRGGFPPASAPRAGRGALPPPLRPPGSRRSPIQLSTVVDERERARIVKNRQAARRSNAKRKARAEAAKRAASAGRYEAPPLPPRAAGTAAAGAAAAAALRP</sequence>
<feature type="compositionally biased region" description="Low complexity" evidence="1">
    <location>
        <begin position="283"/>
        <end position="315"/>
    </location>
</feature>
<feature type="compositionally biased region" description="Low complexity" evidence="1">
    <location>
        <begin position="218"/>
        <end position="231"/>
    </location>
</feature>
<gene>
    <name evidence="2" type="ORF">BU14_0293s0001</name>
</gene>